<dbReference type="Proteomes" id="UP000663914">
    <property type="component" value="Chromosome"/>
</dbReference>
<accession>A0A8B6UKT7</accession>
<dbReference type="AlphaFoldDB" id="A0A8B6UKT7"/>
<name>A0A8B6UKT7_9PSED</name>
<gene>
    <name evidence="1" type="ORF">C4C32_18190</name>
</gene>
<dbReference type="EMBL" id="CP072011">
    <property type="protein sequence ID" value="QTH12514.1"/>
    <property type="molecule type" value="Genomic_DNA"/>
</dbReference>
<dbReference type="RefSeq" id="WP_208554808.1">
    <property type="nucleotide sequence ID" value="NZ_CP072011.1"/>
</dbReference>
<protein>
    <submittedName>
        <fullName evidence="1">Uncharacterized protein</fullName>
    </submittedName>
</protein>
<reference evidence="1" key="2">
    <citation type="submission" date="2021-03" db="EMBL/GenBank/DDBJ databases">
        <authorList>
            <person name="Valentovich L.N."/>
            <person name="Akhremchuk A.E."/>
            <person name="Miamin V.E."/>
        </authorList>
    </citation>
    <scope>NUCLEOTIDE SEQUENCE</scope>
    <source>
        <strain evidence="1">3prime</strain>
    </source>
</reference>
<reference evidence="1" key="1">
    <citation type="book" date="2019" name="MICROBIAL BIOTECHNOLOGY" publisher="Unknown Publisher">
        <title>Optimization of recombineering for directed mutagenesis of bacteria Pseudomonas corrugata 3'.</title>
        <authorList>
            <person name="Buinitskaja S.V."/>
            <person name="Pilipenok N."/>
            <person name="Valentovich L.N."/>
        </authorList>
    </citation>
    <scope>NUCLEOTIDE SEQUENCE</scope>
    <source>
        <strain evidence="1">3prime</strain>
    </source>
</reference>
<organism evidence="1 2">
    <name type="scientific">Pseudomonas corrugata</name>
    <dbReference type="NCBI Taxonomy" id="47879"/>
    <lineage>
        <taxon>Bacteria</taxon>
        <taxon>Pseudomonadati</taxon>
        <taxon>Pseudomonadota</taxon>
        <taxon>Gammaproteobacteria</taxon>
        <taxon>Pseudomonadales</taxon>
        <taxon>Pseudomonadaceae</taxon>
        <taxon>Pseudomonas</taxon>
    </lineage>
</organism>
<proteinExistence type="predicted"/>
<evidence type="ECO:0000313" key="2">
    <source>
        <dbReference type="Proteomes" id="UP000663914"/>
    </source>
</evidence>
<sequence length="91" mass="10357">MKDPHGTVERLTNALESMATKVGATSRAQDIYITLSPLVPNDFPNQAARDLFERIISSSSRSASHEQSEYEDLFSDVWKLYWLMSSNSPYR</sequence>
<evidence type="ECO:0000313" key="1">
    <source>
        <dbReference type="EMBL" id="QTH12514.1"/>
    </source>
</evidence>